<dbReference type="EMBL" id="BAAAVV010000003">
    <property type="protein sequence ID" value="GAA3164097.1"/>
    <property type="molecule type" value="Genomic_DNA"/>
</dbReference>
<evidence type="ECO:0000313" key="1">
    <source>
        <dbReference type="EMBL" id="GAA3164097.1"/>
    </source>
</evidence>
<comment type="caution">
    <text evidence="1">The sequence shown here is derived from an EMBL/GenBank/DDBJ whole genome shotgun (WGS) entry which is preliminary data.</text>
</comment>
<name>A0ABP6P0V1_9ACTN</name>
<organism evidence="1 2">
    <name type="scientific">Blastococcus jejuensis</name>
    <dbReference type="NCBI Taxonomy" id="351224"/>
    <lineage>
        <taxon>Bacteria</taxon>
        <taxon>Bacillati</taxon>
        <taxon>Actinomycetota</taxon>
        <taxon>Actinomycetes</taxon>
        <taxon>Geodermatophilales</taxon>
        <taxon>Geodermatophilaceae</taxon>
        <taxon>Blastococcus</taxon>
    </lineage>
</organism>
<evidence type="ECO:0008006" key="3">
    <source>
        <dbReference type="Google" id="ProtNLM"/>
    </source>
</evidence>
<dbReference type="RefSeq" id="WP_344688166.1">
    <property type="nucleotide sequence ID" value="NZ_BAAAVV010000003.1"/>
</dbReference>
<gene>
    <name evidence="1" type="ORF">GCM10010531_15340</name>
</gene>
<dbReference type="Proteomes" id="UP001499924">
    <property type="component" value="Unassembled WGS sequence"/>
</dbReference>
<protein>
    <recommendedName>
        <fullName evidence="3">Glycosaminoglycan attachment site</fullName>
    </recommendedName>
</protein>
<accession>A0ABP6P0V1</accession>
<keyword evidence="2" id="KW-1185">Reference proteome</keyword>
<sequence>MRQISKLRFDALASYARHPAAAALATEIAWFEWAESGLIATLQVDTDGEFSAVFLAPDLRERYRWVDMTEFYTEPVKAVAQLAKMGGALADRIDEIREQGDESGEVVNFFASAVPAEKLHPHFERLATHAGYLPARALIEPMMRWHEDADGNFVEQFQTTGFDARMWELYLFAAITEAGLAISSEKRVPDFNLTGPLGDLCVEATTINPSKDHQGNAVEPPPRETDEEKRLYVEHYLPIRYAGPLNAKLSKRYWEQPHVSGKPLVFAIQDFHETLSMTWTRSALSTYLYANRHEPIRRDDGTLDIRVIPVSMHKWGTKNVPSGFFSLPDTEHVSAVLFNSSGTIAKFDRMGVAAGFGAENVILVREGFALDQDPDASEPTPFVHVVSEGYPESWMEGMDVYHNPNALHPLDPDVLPRAAHHHVMPDGQIESTSPYWHPLSSSTSIIVTGSSGGVK</sequence>
<evidence type="ECO:0000313" key="2">
    <source>
        <dbReference type="Proteomes" id="UP001499924"/>
    </source>
</evidence>
<proteinExistence type="predicted"/>
<reference evidence="2" key="1">
    <citation type="journal article" date="2019" name="Int. J. Syst. Evol. Microbiol.">
        <title>The Global Catalogue of Microorganisms (GCM) 10K type strain sequencing project: providing services to taxonomists for standard genome sequencing and annotation.</title>
        <authorList>
            <consortium name="The Broad Institute Genomics Platform"/>
            <consortium name="The Broad Institute Genome Sequencing Center for Infectious Disease"/>
            <person name="Wu L."/>
            <person name="Ma J."/>
        </authorList>
    </citation>
    <scope>NUCLEOTIDE SEQUENCE [LARGE SCALE GENOMIC DNA]</scope>
    <source>
        <strain evidence="2">JCM 15614</strain>
    </source>
</reference>